<dbReference type="CDD" id="cd02022">
    <property type="entry name" value="DPCK"/>
    <property type="match status" value="1"/>
</dbReference>
<dbReference type="GO" id="GO:0004140">
    <property type="term" value="F:dephospho-CoA kinase activity"/>
    <property type="evidence" value="ECO:0007669"/>
    <property type="project" value="InterPro"/>
</dbReference>
<keyword evidence="4" id="KW-1185">Reference proteome</keyword>
<dbReference type="Proteomes" id="UP000504624">
    <property type="component" value="Unplaced"/>
</dbReference>
<keyword evidence="3" id="KW-0812">Transmembrane</keyword>
<evidence type="ECO:0000313" key="4">
    <source>
        <dbReference type="Proteomes" id="UP000504624"/>
    </source>
</evidence>
<dbReference type="InterPro" id="IPR027417">
    <property type="entry name" value="P-loop_NTPase"/>
</dbReference>
<dbReference type="PANTHER" id="PTHR10695:SF46">
    <property type="entry name" value="BIFUNCTIONAL COENZYME A SYNTHASE-RELATED"/>
    <property type="match status" value="1"/>
</dbReference>
<keyword evidence="1" id="KW-0547">Nucleotide-binding</keyword>
<feature type="transmembrane region" description="Helical" evidence="3">
    <location>
        <begin position="202"/>
        <end position="224"/>
    </location>
</feature>
<dbReference type="NCBIfam" id="TIGR00152">
    <property type="entry name" value="dephospho-CoA kinase"/>
    <property type="match status" value="1"/>
</dbReference>
<name>A0A6J0JA75_9PASS</name>
<dbReference type="AlphaFoldDB" id="A0A6J0JA75"/>
<keyword evidence="3" id="KW-1133">Transmembrane helix</keyword>
<dbReference type="RefSeq" id="XP_017695014.1">
    <property type="nucleotide sequence ID" value="XM_017839525.1"/>
</dbReference>
<reference evidence="5" key="1">
    <citation type="submission" date="2025-08" db="UniProtKB">
        <authorList>
            <consortium name="RefSeq"/>
        </authorList>
    </citation>
    <scope>IDENTIFICATION</scope>
</reference>
<dbReference type="GO" id="GO:0005524">
    <property type="term" value="F:ATP binding"/>
    <property type="evidence" value="ECO:0007669"/>
    <property type="project" value="UniProtKB-KW"/>
</dbReference>
<gene>
    <name evidence="5" type="primary">LOC108509910</name>
</gene>
<keyword evidence="3" id="KW-0472">Membrane</keyword>
<sequence>MFLVGLSGGIASGKSTVVAVLWELGCRAVIDTDLIAREVVQSHSKAHQQILWYFGTEILLENGEINCEALGNMIFSQPEKGWLLNSISHPEILEMLKQILKYFVLGYRYMILDIPLLFETHGLTKFMRSTVLVYCDPLAQRAQLMRQNGLDVATADAQISSQIPLEEKLQWATHIIDNSGDRESTRRQVLRLHTRLEGSLDFLWAQLAVGTAIAGLGGLVFLLLRHLIS</sequence>
<dbReference type="HAMAP" id="MF_00376">
    <property type="entry name" value="Dephospho_CoA_kinase"/>
    <property type="match status" value="1"/>
</dbReference>
<dbReference type="Gene3D" id="3.40.50.300">
    <property type="entry name" value="P-loop containing nucleotide triphosphate hydrolases"/>
    <property type="match status" value="1"/>
</dbReference>
<evidence type="ECO:0000256" key="2">
    <source>
        <dbReference type="ARBA" id="ARBA00022840"/>
    </source>
</evidence>
<organism evidence="4 5">
    <name type="scientific">Lepidothrix coronata</name>
    <name type="common">blue-crowned manakin</name>
    <dbReference type="NCBI Taxonomy" id="321398"/>
    <lineage>
        <taxon>Eukaryota</taxon>
        <taxon>Metazoa</taxon>
        <taxon>Chordata</taxon>
        <taxon>Craniata</taxon>
        <taxon>Vertebrata</taxon>
        <taxon>Euteleostomi</taxon>
        <taxon>Archelosauria</taxon>
        <taxon>Archosauria</taxon>
        <taxon>Dinosauria</taxon>
        <taxon>Saurischia</taxon>
        <taxon>Theropoda</taxon>
        <taxon>Coelurosauria</taxon>
        <taxon>Aves</taxon>
        <taxon>Neognathae</taxon>
        <taxon>Neoaves</taxon>
        <taxon>Telluraves</taxon>
        <taxon>Australaves</taxon>
        <taxon>Passeriformes</taxon>
        <taxon>Pipridae</taxon>
        <taxon>Lepidothrix</taxon>
    </lineage>
</organism>
<proteinExistence type="inferred from homology"/>
<dbReference type="GO" id="GO:0015937">
    <property type="term" value="P:coenzyme A biosynthetic process"/>
    <property type="evidence" value="ECO:0007669"/>
    <property type="project" value="InterPro"/>
</dbReference>
<dbReference type="Pfam" id="PF01121">
    <property type="entry name" value="CoaE"/>
    <property type="match status" value="1"/>
</dbReference>
<dbReference type="PANTHER" id="PTHR10695">
    <property type="entry name" value="DEPHOSPHO-COA KINASE-RELATED"/>
    <property type="match status" value="1"/>
</dbReference>
<evidence type="ECO:0000313" key="5">
    <source>
        <dbReference type="RefSeq" id="XP_017695014.1"/>
    </source>
</evidence>
<keyword evidence="2" id="KW-0067">ATP-binding</keyword>
<accession>A0A6J0JA75</accession>
<dbReference type="GeneID" id="108509910"/>
<protein>
    <submittedName>
        <fullName evidence="5">LOW QUALITY PROTEIN: dephospho-CoA kinase domain-containing protein-like</fullName>
    </submittedName>
</protein>
<evidence type="ECO:0000256" key="3">
    <source>
        <dbReference type="SAM" id="Phobius"/>
    </source>
</evidence>
<dbReference type="OrthoDB" id="247245at2759"/>
<dbReference type="SUPFAM" id="SSF52540">
    <property type="entry name" value="P-loop containing nucleoside triphosphate hydrolases"/>
    <property type="match status" value="1"/>
</dbReference>
<dbReference type="PROSITE" id="PS51219">
    <property type="entry name" value="DPCK"/>
    <property type="match status" value="1"/>
</dbReference>
<evidence type="ECO:0000256" key="1">
    <source>
        <dbReference type="ARBA" id="ARBA00022741"/>
    </source>
</evidence>
<dbReference type="InterPro" id="IPR001977">
    <property type="entry name" value="Depp_CoAkinase"/>
</dbReference>